<dbReference type="SUPFAM" id="SSF56935">
    <property type="entry name" value="Porins"/>
    <property type="match status" value="1"/>
</dbReference>
<dbReference type="EMBL" id="FNVA01000008">
    <property type="protein sequence ID" value="SEG67489.1"/>
    <property type="molecule type" value="Genomic_DNA"/>
</dbReference>
<keyword evidence="6" id="KW-0378">Hydrolase</keyword>
<feature type="chain" id="PRO_5009294399" evidence="4">
    <location>
        <begin position="23"/>
        <end position="1141"/>
    </location>
</feature>
<dbReference type="AlphaFoldDB" id="A0A1H6C3E9"/>
<dbReference type="GO" id="GO:0004180">
    <property type="term" value="F:carboxypeptidase activity"/>
    <property type="evidence" value="ECO:0007669"/>
    <property type="project" value="UniProtKB-KW"/>
</dbReference>
<protein>
    <submittedName>
        <fullName evidence="6">Carboxypeptidase regulatory-like domain-containing protein</fullName>
    </submittedName>
</protein>
<dbReference type="Proteomes" id="UP000236728">
    <property type="component" value="Unassembled WGS sequence"/>
</dbReference>
<dbReference type="SUPFAM" id="SSF49464">
    <property type="entry name" value="Carboxypeptidase regulatory domain-like"/>
    <property type="match status" value="1"/>
</dbReference>
<evidence type="ECO:0000313" key="7">
    <source>
        <dbReference type="Proteomes" id="UP000236728"/>
    </source>
</evidence>
<sequence length="1141" mass="122245">MKVFRLTLAVMMLLLVPGLSRSQSLNTSQISGTIEDQTGAAIPNAEVKLTQTDTGTVRTVRTNAQGEYLAPDLPLGPYAIEVHATGFKAYVAKGIQLQVGTNPQISAKLEAGAVTETVTVEALSTAQVETETNGIGQVIDQKQVVELPLNGRDPTQLIALAGATTTAPAGDLNSNKNFPSVTLSVAGGLPNGVSFVLDGGMHNDIFNNLNLPIPFPDALQEFKVETNSLPAQYGDHATAAVNVITKGGSNQFHGDVFEFVRNYAFNAANFFGYNSATGAKVRDNLKRNQFGGVIGGPIIKNKLFFFGGFQDTIVRSQQAPTAVYVPTPAMMAGDFTTIASTTCQSSALTLPAPFVGNKVSPSLFNQQALNAIAAGIPVSNGNTGTIGCGQINVYLSNNSTQQQAIGRVDYTINPSQSVFARYYIARFNSPVTVAGGNLLQANQVNQFNQDQSVTVGHTYSITPRIINSIRLTGNRTLGLRTLYPFFDPSSLGINDYTTPADKGFMGIAITNGFSLGQGGNNPGYFNTTDYQIVDDVNIVRGNHQISFGGNYFYAYMNSVNGRPVNGTFSFAGTLYGGGKLGYADFLLGTQTSTGTTFTQGNPDLENDVYHYVGVYGQDSWKVRKNFTLNYGLRWEPYIPFWNRNSHAEHFSMTDFTAGRISTVFPLAPAGLTFPGDTGFTGRSYNAGTKNILEPRVGMIWDPTGRGKMSVRAGYGKFYDTPQMFFDTRFSNAPPFGQTVSLNGNVPFTNPWSVYPGDPQTPAGQDPFPALSHLSAATPFVTGGTYVNMPSKINPQYLQQYNVSFQEQVGKFLLAVTYLGNTTTHLPVSYEANPGVYIAGTSTGVTGSCGALTAGNGLPASGQPCSSTANTQQRRVLSLQNYSQGKYYATIGQYDDAGTANYNGMLASAQTHTRTVDLVLNYTWAHCLSMAETTELTGPSYIIPEQYDPNGRNYSYSNCDSDRRQILNASAVLHAPKFAGRMTNLLVGGWGLGTIFTARSGGYGTVTSGSDNALSGSSNQLAVITGNPYSGARSRFGANNNLVATAFSSPATGTYALTRPLTILGPSSYELDMALMRDFHTYENQFLQFRWEVFNVPNEASFTGAATGGSNAQVGARNSSTFGNFTAAADPRIMQLALKYVF</sequence>
<dbReference type="GO" id="GO:0009279">
    <property type="term" value="C:cell outer membrane"/>
    <property type="evidence" value="ECO:0007669"/>
    <property type="project" value="UniProtKB-SubCell"/>
</dbReference>
<dbReference type="Gene3D" id="2.60.40.1120">
    <property type="entry name" value="Carboxypeptidase-like, regulatory domain"/>
    <property type="match status" value="1"/>
</dbReference>
<name>A0A1H6C3E9_9BACT</name>
<dbReference type="Pfam" id="PF13620">
    <property type="entry name" value="CarboxypepD_reg"/>
    <property type="match status" value="1"/>
</dbReference>
<dbReference type="InterPro" id="IPR057601">
    <property type="entry name" value="Oar-like_b-barrel"/>
</dbReference>
<dbReference type="Gene3D" id="2.40.170.20">
    <property type="entry name" value="TonB-dependent receptor, beta-barrel domain"/>
    <property type="match status" value="1"/>
</dbReference>
<organism evidence="6 7">
    <name type="scientific">Bryocella elongata</name>
    <dbReference type="NCBI Taxonomy" id="863522"/>
    <lineage>
        <taxon>Bacteria</taxon>
        <taxon>Pseudomonadati</taxon>
        <taxon>Acidobacteriota</taxon>
        <taxon>Terriglobia</taxon>
        <taxon>Terriglobales</taxon>
        <taxon>Acidobacteriaceae</taxon>
        <taxon>Bryocella</taxon>
    </lineage>
</organism>
<accession>A0A1H6C3E9</accession>
<reference evidence="6 7" key="1">
    <citation type="submission" date="2016-10" db="EMBL/GenBank/DDBJ databases">
        <authorList>
            <person name="de Groot N.N."/>
        </authorList>
    </citation>
    <scope>NUCLEOTIDE SEQUENCE [LARGE SCALE GENOMIC DNA]</scope>
    <source>
        <strain evidence="6 7">DSM 22489</strain>
    </source>
</reference>
<dbReference type="InterPro" id="IPR008969">
    <property type="entry name" value="CarboxyPept-like_regulatory"/>
</dbReference>
<proteinExistence type="predicted"/>
<dbReference type="Pfam" id="PF25183">
    <property type="entry name" value="OMP_b-brl_4"/>
    <property type="match status" value="1"/>
</dbReference>
<dbReference type="InterPro" id="IPR036942">
    <property type="entry name" value="Beta-barrel_TonB_sf"/>
</dbReference>
<keyword evidence="6" id="KW-0121">Carboxypeptidase</keyword>
<keyword evidence="6" id="KW-0645">Protease</keyword>
<evidence type="ECO:0000256" key="4">
    <source>
        <dbReference type="SAM" id="SignalP"/>
    </source>
</evidence>
<feature type="domain" description="TonB-dependent transporter Oar-like beta-barrel" evidence="5">
    <location>
        <begin position="244"/>
        <end position="1134"/>
    </location>
</feature>
<keyword evidence="4" id="KW-0732">Signal</keyword>
<evidence type="ECO:0000256" key="1">
    <source>
        <dbReference type="ARBA" id="ARBA00004442"/>
    </source>
</evidence>
<keyword evidence="3" id="KW-0998">Cell outer membrane</keyword>
<dbReference type="RefSeq" id="WP_103935065.1">
    <property type="nucleotide sequence ID" value="NZ_FNVA01000008.1"/>
</dbReference>
<gene>
    <name evidence="6" type="ORF">SAMN05421819_4230</name>
</gene>
<evidence type="ECO:0000259" key="5">
    <source>
        <dbReference type="Pfam" id="PF25183"/>
    </source>
</evidence>
<comment type="subcellular location">
    <subcellularLocation>
        <location evidence="1">Cell outer membrane</location>
    </subcellularLocation>
</comment>
<evidence type="ECO:0000313" key="6">
    <source>
        <dbReference type="EMBL" id="SEG67489.1"/>
    </source>
</evidence>
<keyword evidence="2" id="KW-0472">Membrane</keyword>
<dbReference type="OrthoDB" id="97893at2"/>
<feature type="signal peptide" evidence="4">
    <location>
        <begin position="1"/>
        <end position="22"/>
    </location>
</feature>
<keyword evidence="7" id="KW-1185">Reference proteome</keyword>
<evidence type="ECO:0000256" key="3">
    <source>
        <dbReference type="ARBA" id="ARBA00023237"/>
    </source>
</evidence>
<evidence type="ECO:0000256" key="2">
    <source>
        <dbReference type="ARBA" id="ARBA00023136"/>
    </source>
</evidence>